<protein>
    <submittedName>
        <fullName evidence="14">Uncharacterized protein</fullName>
    </submittedName>
</protein>
<dbReference type="GO" id="GO:0042981">
    <property type="term" value="P:regulation of apoptotic process"/>
    <property type="evidence" value="ECO:0007669"/>
    <property type="project" value="InterPro"/>
</dbReference>
<dbReference type="Gene3D" id="2.60.210.10">
    <property type="entry name" value="Apoptosis, Tumor Necrosis Factor Receptor Associated Protein 2, Chain A"/>
    <property type="match status" value="1"/>
</dbReference>
<proteinExistence type="predicted"/>
<dbReference type="PROSITE" id="PS50157">
    <property type="entry name" value="ZINC_FINGER_C2H2_2"/>
    <property type="match status" value="1"/>
</dbReference>
<keyword evidence="2" id="KW-0963">Cytoplasm</keyword>
<dbReference type="GO" id="GO:0007165">
    <property type="term" value="P:signal transduction"/>
    <property type="evidence" value="ECO:0007669"/>
    <property type="project" value="InterPro"/>
</dbReference>
<evidence type="ECO:0000256" key="8">
    <source>
        <dbReference type="ARBA" id="ARBA00023054"/>
    </source>
</evidence>
<dbReference type="EMBL" id="CAJOAZ010000111">
    <property type="protein sequence ID" value="CAF3535972.1"/>
    <property type="molecule type" value="Genomic_DNA"/>
</dbReference>
<dbReference type="GO" id="GO:0043122">
    <property type="term" value="P:regulation of canonical NF-kappaB signal transduction"/>
    <property type="evidence" value="ECO:0007669"/>
    <property type="project" value="TreeGrafter"/>
</dbReference>
<evidence type="ECO:0000256" key="4">
    <source>
        <dbReference type="ARBA" id="ARBA00022703"/>
    </source>
</evidence>
<evidence type="ECO:0000256" key="7">
    <source>
        <dbReference type="ARBA" id="ARBA00022843"/>
    </source>
</evidence>
<dbReference type="Pfam" id="PF21355">
    <property type="entry name" value="TRAF-mep_MATH"/>
    <property type="match status" value="1"/>
</dbReference>
<dbReference type="PIRSF" id="PIRSF015614">
    <property type="entry name" value="TRAF"/>
    <property type="match status" value="1"/>
</dbReference>
<feature type="domain" description="MATH" evidence="11">
    <location>
        <begin position="322"/>
        <end position="469"/>
    </location>
</feature>
<dbReference type="GO" id="GO:0005737">
    <property type="term" value="C:cytoplasm"/>
    <property type="evidence" value="ECO:0007669"/>
    <property type="project" value="UniProtKB-SubCell"/>
</dbReference>
<evidence type="ECO:0000256" key="1">
    <source>
        <dbReference type="ARBA" id="ARBA00004496"/>
    </source>
</evidence>
<dbReference type="InterPro" id="IPR001841">
    <property type="entry name" value="Znf_RING"/>
</dbReference>
<dbReference type="Gene3D" id="3.30.40.10">
    <property type="entry name" value="Zinc/RING finger domain, C3HC4 (zinc finger)"/>
    <property type="match status" value="2"/>
</dbReference>
<keyword evidence="8" id="KW-0175">Coiled coil</keyword>
<evidence type="ECO:0000259" key="10">
    <source>
        <dbReference type="PROSITE" id="PS50089"/>
    </source>
</evidence>
<comment type="caution">
    <text evidence="14">The sequence shown here is derived from an EMBL/GenBank/DDBJ whole genome shotgun (WGS) entry which is preliminary data.</text>
</comment>
<keyword evidence="6" id="KW-0862">Zinc</keyword>
<dbReference type="InterPro" id="IPR049342">
    <property type="entry name" value="TRAF1-6_MATH_dom"/>
</dbReference>
<dbReference type="Proteomes" id="UP000663845">
    <property type="component" value="Unassembled WGS sequence"/>
</dbReference>
<keyword evidence="5 9" id="KW-0863">Zinc-finger</keyword>
<dbReference type="InterPro" id="IPR008974">
    <property type="entry name" value="TRAF-like"/>
</dbReference>
<feature type="domain" description="RING-type" evidence="10">
    <location>
        <begin position="39"/>
        <end position="76"/>
    </location>
</feature>
<reference evidence="14" key="1">
    <citation type="submission" date="2021-02" db="EMBL/GenBank/DDBJ databases">
        <authorList>
            <person name="Nowell W R."/>
        </authorList>
    </citation>
    <scope>NUCLEOTIDE SEQUENCE</scope>
</reference>
<evidence type="ECO:0000313" key="13">
    <source>
        <dbReference type="EMBL" id="CAF0750186.1"/>
    </source>
</evidence>
<dbReference type="PROSITE" id="PS50089">
    <property type="entry name" value="ZF_RING_2"/>
    <property type="match status" value="1"/>
</dbReference>
<dbReference type="PANTHER" id="PTHR10131:SF94">
    <property type="entry name" value="TNF RECEPTOR-ASSOCIATED FACTOR 4"/>
    <property type="match status" value="1"/>
</dbReference>
<evidence type="ECO:0000259" key="12">
    <source>
        <dbReference type="PROSITE" id="PS50157"/>
    </source>
</evidence>
<evidence type="ECO:0000256" key="3">
    <source>
        <dbReference type="ARBA" id="ARBA00022499"/>
    </source>
</evidence>
<dbReference type="PROSITE" id="PS50144">
    <property type="entry name" value="MATH"/>
    <property type="match status" value="1"/>
</dbReference>
<feature type="domain" description="C2H2-type" evidence="12">
    <location>
        <begin position="124"/>
        <end position="151"/>
    </location>
</feature>
<evidence type="ECO:0000256" key="6">
    <source>
        <dbReference type="ARBA" id="ARBA00022833"/>
    </source>
</evidence>
<accession>A0A818JA61</accession>
<sequence>MKALNLFPSTCQIYDHFNYAPHGGYHVKNLASLDERYKCPVCKLIIKNGVQLICGDRICRLCIPRGKIDMQCPECSQITLVSQIVDDKGFNNDIQTLAITCSSCEWSGELKNYQNHLEQIHNHYQCSYCNETFSSSTILNQHQETTCSQMPVNCILHKYGCEEKILRCDLSNHYLTETHQRILLLYILQVLINISDRSQPLTQLDTNVERTTIDLLTNINTIATTTLKADKYNVQQEGIKEMISIMSNGIESLNDDSQILSDELLQQSLLVEAINQRSEILKTSCEESNAILHAHTMNMDILQQECRSLKEMVSENESISYDGTFIWKITDVKEKMIDAESERQPSIYSPPFYSSPAGYKMCARFYMHGDGNARRTHMSLFFVLMRGSNDTVLHFPFKYKVTFCLFDQTGQQNHIINSFRPDIKSSSFQRPQSNMNIASGIPKFVPLAIIEQNDNPYVKLDTMFIKIMVDFEDLPKAILPYALSLNPGLPTECQHKMIRQEIERQAQLQSETTSEINLTQKKEIIHGSSKKDG</sequence>
<keyword evidence="5 9" id="KW-0479">Metal-binding</keyword>
<dbReference type="Proteomes" id="UP000663844">
    <property type="component" value="Unassembled WGS sequence"/>
</dbReference>
<evidence type="ECO:0000256" key="9">
    <source>
        <dbReference type="PROSITE-ProRule" id="PRU00042"/>
    </source>
</evidence>
<keyword evidence="7" id="KW-0832">Ubl conjugation</keyword>
<dbReference type="GO" id="GO:0006915">
    <property type="term" value="P:apoptotic process"/>
    <property type="evidence" value="ECO:0007669"/>
    <property type="project" value="UniProtKB-KW"/>
</dbReference>
<dbReference type="EMBL" id="CAJNOG010000012">
    <property type="protein sequence ID" value="CAF0750186.1"/>
    <property type="molecule type" value="Genomic_DNA"/>
</dbReference>
<dbReference type="FunFam" id="2.60.210.10:FF:000001">
    <property type="entry name" value="TNF receptor-associated factor"/>
    <property type="match status" value="1"/>
</dbReference>
<keyword evidence="3" id="KW-1017">Isopeptide bond</keyword>
<organism evidence="14 15">
    <name type="scientific">Adineta steineri</name>
    <dbReference type="NCBI Taxonomy" id="433720"/>
    <lineage>
        <taxon>Eukaryota</taxon>
        <taxon>Metazoa</taxon>
        <taxon>Spiralia</taxon>
        <taxon>Gnathifera</taxon>
        <taxon>Rotifera</taxon>
        <taxon>Eurotatoria</taxon>
        <taxon>Bdelloidea</taxon>
        <taxon>Adinetida</taxon>
        <taxon>Adinetidae</taxon>
        <taxon>Adineta</taxon>
    </lineage>
</organism>
<dbReference type="SUPFAM" id="SSF57850">
    <property type="entry name" value="RING/U-box"/>
    <property type="match status" value="1"/>
</dbReference>
<dbReference type="InterPro" id="IPR013087">
    <property type="entry name" value="Znf_C2H2_type"/>
</dbReference>
<keyword evidence="4" id="KW-0053">Apoptosis</keyword>
<comment type="subcellular location">
    <subcellularLocation>
        <location evidence="1">Cytoplasm</location>
    </subcellularLocation>
</comment>
<evidence type="ECO:0000313" key="14">
    <source>
        <dbReference type="EMBL" id="CAF3535972.1"/>
    </source>
</evidence>
<dbReference type="AlphaFoldDB" id="A0A818JA61"/>
<dbReference type="SUPFAM" id="SSF49599">
    <property type="entry name" value="TRAF domain-like"/>
    <property type="match status" value="1"/>
</dbReference>
<gene>
    <name evidence="13" type="ORF">JYZ213_LOCUS2434</name>
    <name evidence="14" type="ORF">OXD698_LOCUS3189</name>
</gene>
<dbReference type="PANTHER" id="PTHR10131">
    <property type="entry name" value="TNF RECEPTOR ASSOCIATED FACTOR"/>
    <property type="match status" value="1"/>
</dbReference>
<dbReference type="InterPro" id="IPR012227">
    <property type="entry name" value="TNF_rcpt-assoc_TRAF_met"/>
</dbReference>
<evidence type="ECO:0000313" key="15">
    <source>
        <dbReference type="Proteomes" id="UP000663844"/>
    </source>
</evidence>
<dbReference type="InterPro" id="IPR013083">
    <property type="entry name" value="Znf_RING/FYVE/PHD"/>
</dbReference>
<evidence type="ECO:0000259" key="11">
    <source>
        <dbReference type="PROSITE" id="PS50144"/>
    </source>
</evidence>
<evidence type="ECO:0000256" key="2">
    <source>
        <dbReference type="ARBA" id="ARBA00022490"/>
    </source>
</evidence>
<dbReference type="InterPro" id="IPR002083">
    <property type="entry name" value="MATH/TRAF_dom"/>
</dbReference>
<name>A0A818JA61_9BILA</name>
<dbReference type="SMART" id="SM00061">
    <property type="entry name" value="MATH"/>
    <property type="match status" value="1"/>
</dbReference>
<evidence type="ECO:0000256" key="5">
    <source>
        <dbReference type="ARBA" id="ARBA00022771"/>
    </source>
</evidence>
<dbReference type="GO" id="GO:0008270">
    <property type="term" value="F:zinc ion binding"/>
    <property type="evidence" value="ECO:0007669"/>
    <property type="project" value="UniProtKB-KW"/>
</dbReference>